<proteinExistence type="predicted"/>
<name>A0A8B9NK43_9AVES</name>
<organism evidence="2 3">
    <name type="scientific">Accipiter nisus</name>
    <name type="common">Eurasian sparrowhawk</name>
    <dbReference type="NCBI Taxonomy" id="211598"/>
    <lineage>
        <taxon>Eukaryota</taxon>
        <taxon>Metazoa</taxon>
        <taxon>Chordata</taxon>
        <taxon>Craniata</taxon>
        <taxon>Vertebrata</taxon>
        <taxon>Euteleostomi</taxon>
        <taxon>Archelosauria</taxon>
        <taxon>Archosauria</taxon>
        <taxon>Dinosauria</taxon>
        <taxon>Saurischia</taxon>
        <taxon>Theropoda</taxon>
        <taxon>Coelurosauria</taxon>
        <taxon>Aves</taxon>
        <taxon>Neognathae</taxon>
        <taxon>Neoaves</taxon>
        <taxon>Telluraves</taxon>
        <taxon>Accipitrimorphae</taxon>
        <taxon>Accipitriformes</taxon>
        <taxon>Accipitridae</taxon>
        <taxon>Accipitrinae</taxon>
        <taxon>Accipiter</taxon>
    </lineage>
</organism>
<protein>
    <submittedName>
        <fullName evidence="2">Uncharacterized protein</fullName>
    </submittedName>
</protein>
<accession>A0A8B9NK43</accession>
<reference evidence="2" key="2">
    <citation type="submission" date="2025-09" db="UniProtKB">
        <authorList>
            <consortium name="Ensembl"/>
        </authorList>
    </citation>
    <scope>IDENTIFICATION</scope>
</reference>
<dbReference type="Ensembl" id="ENSANIT00000020805.1">
    <property type="protein sequence ID" value="ENSANIP00000020130.1"/>
    <property type="gene ID" value="ENSANIG00000013727.1"/>
</dbReference>
<sequence length="350" mass="39335">MLTMQNKIILHYPPEYEARPIIKTEETTRPWGGAGDRTRKTTPFDPIQMANLQECYGCKPGATENEYLWRVCLTGGDRILLNGDEANGFWGLGVFLNAGPASPDDPHSITSRVAYWARGIDVLERGEPLLIPIKSLNELSTVITKAACIQAMHERDPLNVPISAIVDPDMLKPLIKGAPAMLKPYLIAKRDEIRRDANFNALLAIREAADNKEEALVQRNLPTWATLMHDILNHGREMGWDDLSGEPKKTSRNVRQLKQSTQDIPRVQEPTDHQSRTQKCRELYSQVLLLCIPRIAIQRQSASTIQSLVHTFQKYNDDTQKVNAPNTQTPTPPPRGSNNPFPPKDTEKPP</sequence>
<feature type="compositionally biased region" description="Basic and acidic residues" evidence="1">
    <location>
        <begin position="239"/>
        <end position="249"/>
    </location>
</feature>
<feature type="region of interest" description="Disordered" evidence="1">
    <location>
        <begin position="239"/>
        <end position="278"/>
    </location>
</feature>
<feature type="region of interest" description="Disordered" evidence="1">
    <location>
        <begin position="316"/>
        <end position="350"/>
    </location>
</feature>
<dbReference type="AlphaFoldDB" id="A0A8B9NK43"/>
<feature type="compositionally biased region" description="Polar residues" evidence="1">
    <location>
        <begin position="253"/>
        <end position="263"/>
    </location>
</feature>
<evidence type="ECO:0000313" key="3">
    <source>
        <dbReference type="Proteomes" id="UP000694541"/>
    </source>
</evidence>
<feature type="compositionally biased region" description="Basic and acidic residues" evidence="1">
    <location>
        <begin position="269"/>
        <end position="278"/>
    </location>
</feature>
<dbReference type="Proteomes" id="UP000694541">
    <property type="component" value="Unplaced"/>
</dbReference>
<evidence type="ECO:0000313" key="2">
    <source>
        <dbReference type="Ensembl" id="ENSANIP00000020130.1"/>
    </source>
</evidence>
<evidence type="ECO:0000256" key="1">
    <source>
        <dbReference type="SAM" id="MobiDB-lite"/>
    </source>
</evidence>
<feature type="compositionally biased region" description="Pro residues" evidence="1">
    <location>
        <begin position="330"/>
        <end position="343"/>
    </location>
</feature>
<keyword evidence="3" id="KW-1185">Reference proteome</keyword>
<reference evidence="2" key="1">
    <citation type="submission" date="2025-08" db="UniProtKB">
        <authorList>
            <consortium name="Ensembl"/>
        </authorList>
    </citation>
    <scope>IDENTIFICATION</scope>
</reference>